<keyword evidence="2" id="KW-1185">Reference proteome</keyword>
<sequence length="80" mass="9080">MENDKIALTFAESKGFISVDFQEKWNGFDVYIAQPEDMLIIGYPTFILVKDGVARENKTSEIYSLMHFTEVPPDTTESLG</sequence>
<protein>
    <submittedName>
        <fullName evidence="1">Uncharacterized protein</fullName>
    </submittedName>
</protein>
<reference evidence="1 2" key="1">
    <citation type="journal article" date="2004" name="Int. J. Syst. Evol. Microbiol.">
        <title>Kaistella koreensis gen. nov., sp. nov., a novel member of the Chryseobacterium-Bergeyella-Riemerella branch.</title>
        <authorList>
            <person name="Kim M.K."/>
            <person name="Im W.T."/>
            <person name="Shin Y.K."/>
            <person name="Lim J.H."/>
            <person name="Kim S.H."/>
            <person name="Lee B.C."/>
            <person name="Park M.Y."/>
            <person name="Lee K.Y."/>
            <person name="Lee S.T."/>
        </authorList>
    </citation>
    <scope>NUCLEOTIDE SEQUENCE [LARGE SCALE GENOMIC DNA]</scope>
    <source>
        <strain evidence="1 2">CCUG 49689</strain>
    </source>
</reference>
<dbReference type="PATRIC" id="fig|1304281.5.peg.2794"/>
<gene>
    <name evidence="1" type="ORF">ACM44_12960</name>
</gene>
<evidence type="ECO:0000313" key="2">
    <source>
        <dbReference type="Proteomes" id="UP000035900"/>
    </source>
</evidence>
<name>A0A0J7IWI5_9FLAO</name>
<dbReference type="AlphaFoldDB" id="A0A0J7IWI5"/>
<dbReference type="EMBL" id="LFNG01000022">
    <property type="protein sequence ID" value="KMQ70322.1"/>
    <property type="molecule type" value="Genomic_DNA"/>
</dbReference>
<dbReference type="Proteomes" id="UP000035900">
    <property type="component" value="Unassembled WGS sequence"/>
</dbReference>
<accession>A0A0J7IWI5</accession>
<dbReference type="STRING" id="1304281.ACM44_12960"/>
<proteinExistence type="predicted"/>
<dbReference type="OrthoDB" id="1049531at2"/>
<evidence type="ECO:0000313" key="1">
    <source>
        <dbReference type="EMBL" id="KMQ70322.1"/>
    </source>
</evidence>
<comment type="caution">
    <text evidence="1">The sequence shown here is derived from an EMBL/GenBank/DDBJ whole genome shotgun (WGS) entry which is preliminary data.</text>
</comment>
<dbReference type="RefSeq" id="WP_048500474.1">
    <property type="nucleotide sequence ID" value="NZ_LFNG01000022.1"/>
</dbReference>
<organism evidence="1 2">
    <name type="scientific">Chryseobacterium koreense CCUG 49689</name>
    <dbReference type="NCBI Taxonomy" id="1304281"/>
    <lineage>
        <taxon>Bacteria</taxon>
        <taxon>Pseudomonadati</taxon>
        <taxon>Bacteroidota</taxon>
        <taxon>Flavobacteriia</taxon>
        <taxon>Flavobacteriales</taxon>
        <taxon>Weeksellaceae</taxon>
        <taxon>Chryseobacterium group</taxon>
        <taxon>Chryseobacterium</taxon>
    </lineage>
</organism>